<feature type="compositionally biased region" description="Basic and acidic residues" evidence="2">
    <location>
        <begin position="257"/>
        <end position="273"/>
    </location>
</feature>
<name>A0A086SWZ7_HAPC1</name>
<dbReference type="STRING" id="857340.A0A086SWZ7"/>
<sequence>MAPTERVLKFNRGDDESTYVLVNVIHKGPKPLDIKIQATEGYAEFASSLKHDKVGSLRVKNCPASEAEWQQILEDLLQQEPQADIQATATVSDGNNISIVVRKSIQGITQRLGSITIPLVEGGELNVLDWCATAVDAAAETKKAAFDASARAVELETEVADLKAQLEELIKAKDEDETSLLLKFRDLLNEKKIKIREQQKIIASKQPKDEVTASPPRPSQMAIPEHSRKADTSRRAKRKAPVAVEESSSDEGFEPMEVDKVKAEQEGTDRETETDGTASTASEDDEPTGEVVSEADTAASSQQNKSAPKKEAAQPPPKRSLPFVKSKPAPGPAAGAAGSETDSDDEL</sequence>
<feature type="coiled-coil region" evidence="1">
    <location>
        <begin position="145"/>
        <end position="179"/>
    </location>
</feature>
<dbReference type="SUPFAM" id="SSF58022">
    <property type="entry name" value="XRCC4, C-terminal oligomerization domain"/>
    <property type="match status" value="1"/>
</dbReference>
<feature type="region of interest" description="Disordered" evidence="2">
    <location>
        <begin position="199"/>
        <end position="347"/>
    </location>
</feature>
<protein>
    <submittedName>
        <fullName evidence="3">Uncharacterized protein</fullName>
    </submittedName>
</protein>
<dbReference type="AlphaFoldDB" id="A0A086SWZ7"/>
<proteinExistence type="predicted"/>
<dbReference type="Proteomes" id="UP000029964">
    <property type="component" value="Unassembled WGS sequence"/>
</dbReference>
<evidence type="ECO:0000313" key="3">
    <source>
        <dbReference type="EMBL" id="KFH41629.1"/>
    </source>
</evidence>
<evidence type="ECO:0000256" key="1">
    <source>
        <dbReference type="SAM" id="Coils"/>
    </source>
</evidence>
<organism evidence="3 4">
    <name type="scientific">Hapsidospora chrysogenum (strain ATCC 11550 / CBS 779.69 / DSM 880 / IAM 14645 / JCM 23072 / IMI 49137)</name>
    <name type="common">Acremonium chrysogenum</name>
    <dbReference type="NCBI Taxonomy" id="857340"/>
    <lineage>
        <taxon>Eukaryota</taxon>
        <taxon>Fungi</taxon>
        <taxon>Dikarya</taxon>
        <taxon>Ascomycota</taxon>
        <taxon>Pezizomycotina</taxon>
        <taxon>Sordariomycetes</taxon>
        <taxon>Hypocreomycetidae</taxon>
        <taxon>Hypocreales</taxon>
        <taxon>Bionectriaceae</taxon>
        <taxon>Hapsidospora</taxon>
    </lineage>
</organism>
<dbReference type="PANTHER" id="PTHR42067:SF1">
    <property type="entry name" value="MITOTIC APPARATUS PROTEIN P62"/>
    <property type="match status" value="1"/>
</dbReference>
<dbReference type="HOGENOM" id="CLU_044616_2_0_1"/>
<dbReference type="EMBL" id="JPKY01000121">
    <property type="protein sequence ID" value="KFH41629.1"/>
    <property type="molecule type" value="Genomic_DNA"/>
</dbReference>
<evidence type="ECO:0000256" key="2">
    <source>
        <dbReference type="SAM" id="MobiDB-lite"/>
    </source>
</evidence>
<evidence type="ECO:0000313" key="4">
    <source>
        <dbReference type="Proteomes" id="UP000029964"/>
    </source>
</evidence>
<keyword evidence="1" id="KW-0175">Coiled coil</keyword>
<keyword evidence="4" id="KW-1185">Reference proteome</keyword>
<dbReference type="OrthoDB" id="8064436at2759"/>
<accession>A0A086SWZ7</accession>
<dbReference type="PANTHER" id="PTHR42067">
    <property type="entry name" value="YALI0C15378P"/>
    <property type="match status" value="1"/>
</dbReference>
<dbReference type="Gene3D" id="1.20.5.370">
    <property type="match status" value="1"/>
</dbReference>
<gene>
    <name evidence="3" type="ORF">ACRE_076660</name>
</gene>
<feature type="compositionally biased region" description="Acidic residues" evidence="2">
    <location>
        <begin position="247"/>
        <end position="256"/>
    </location>
</feature>
<dbReference type="InterPro" id="IPR014751">
    <property type="entry name" value="XRCC4-like_C"/>
</dbReference>
<feature type="compositionally biased region" description="Basic and acidic residues" evidence="2">
    <location>
        <begin position="225"/>
        <end position="234"/>
    </location>
</feature>
<comment type="caution">
    <text evidence="3">The sequence shown here is derived from an EMBL/GenBank/DDBJ whole genome shotgun (WGS) entry which is preliminary data.</text>
</comment>
<reference evidence="4" key="1">
    <citation type="journal article" date="2014" name="Genome Announc.">
        <title>Genome sequence and annotation of Acremonium chrysogenum, producer of the beta-lactam antibiotic cephalosporin C.</title>
        <authorList>
            <person name="Terfehr D."/>
            <person name="Dahlmann T.A."/>
            <person name="Specht T."/>
            <person name="Zadra I."/>
            <person name="Kuernsteiner H."/>
            <person name="Kueck U."/>
        </authorList>
    </citation>
    <scope>NUCLEOTIDE SEQUENCE [LARGE SCALE GENOMIC DNA]</scope>
    <source>
        <strain evidence="4">ATCC 11550 / CBS 779.69 / DSM 880 / IAM 14645 / JCM 23072 / IMI 49137</strain>
    </source>
</reference>